<protein>
    <submittedName>
        <fullName evidence="1">Uncharacterized protein</fullName>
    </submittedName>
</protein>
<dbReference type="AlphaFoldDB" id="A0A1R1YCR4"/>
<keyword evidence="2" id="KW-1185">Reference proteome</keyword>
<dbReference type="EMBL" id="LSSN01000289">
    <property type="protein sequence ID" value="OMJ24718.1"/>
    <property type="molecule type" value="Genomic_DNA"/>
</dbReference>
<feature type="non-terminal residue" evidence="1">
    <location>
        <position position="1"/>
    </location>
</feature>
<dbReference type="Proteomes" id="UP000187283">
    <property type="component" value="Unassembled WGS sequence"/>
</dbReference>
<name>A0A1R1YCR4_9FUNG</name>
<sequence>HWRSILIIYPYFHCPCNVYVLHRLRRRTPVRKVDQGPADASSQLHAIGTELFDGWN</sequence>
<organism evidence="1 2">
    <name type="scientific">Smittium culicis</name>
    <dbReference type="NCBI Taxonomy" id="133412"/>
    <lineage>
        <taxon>Eukaryota</taxon>
        <taxon>Fungi</taxon>
        <taxon>Fungi incertae sedis</taxon>
        <taxon>Zoopagomycota</taxon>
        <taxon>Kickxellomycotina</taxon>
        <taxon>Harpellomycetes</taxon>
        <taxon>Harpellales</taxon>
        <taxon>Legeriomycetaceae</taxon>
        <taxon>Smittium</taxon>
    </lineage>
</organism>
<proteinExistence type="predicted"/>
<comment type="caution">
    <text evidence="1">The sequence shown here is derived from an EMBL/GenBank/DDBJ whole genome shotgun (WGS) entry which is preliminary data.</text>
</comment>
<reference evidence="1 2" key="1">
    <citation type="submission" date="2017-01" db="EMBL/GenBank/DDBJ databases">
        <authorList>
            <person name="Mah S.A."/>
            <person name="Swanson W.J."/>
            <person name="Moy G.W."/>
            <person name="Vacquier V.D."/>
        </authorList>
    </citation>
    <scope>NUCLEOTIDE SEQUENCE [LARGE SCALE GENOMIC DNA]</scope>
    <source>
        <strain evidence="1 2">GSMNP</strain>
    </source>
</reference>
<evidence type="ECO:0000313" key="1">
    <source>
        <dbReference type="EMBL" id="OMJ24718.1"/>
    </source>
</evidence>
<accession>A0A1R1YCR4</accession>
<evidence type="ECO:0000313" key="2">
    <source>
        <dbReference type="Proteomes" id="UP000187283"/>
    </source>
</evidence>
<gene>
    <name evidence="1" type="ORF">AYI70_g1388</name>
</gene>